<accession>A0A212IWW5</accession>
<feature type="compositionally biased region" description="Polar residues" evidence="1">
    <location>
        <begin position="36"/>
        <end position="47"/>
    </location>
</feature>
<protein>
    <submittedName>
        <fullName evidence="2">Uncharacterized protein</fullName>
    </submittedName>
</protein>
<evidence type="ECO:0000256" key="1">
    <source>
        <dbReference type="SAM" id="MobiDB-lite"/>
    </source>
</evidence>
<dbReference type="EMBL" id="FLUM01000001">
    <property type="protein sequence ID" value="SBV91731.1"/>
    <property type="molecule type" value="Genomic_DNA"/>
</dbReference>
<sequence>MHILGVSVMYIKPCMIENIKVLRSSAEEHHGDNEKVGSSNLPEATMQ</sequence>
<organism evidence="2">
    <name type="scientific">uncultured Dysgonomonas sp</name>
    <dbReference type="NCBI Taxonomy" id="206096"/>
    <lineage>
        <taxon>Bacteria</taxon>
        <taxon>Pseudomonadati</taxon>
        <taxon>Bacteroidota</taxon>
        <taxon>Bacteroidia</taxon>
        <taxon>Bacteroidales</taxon>
        <taxon>Dysgonomonadaceae</taxon>
        <taxon>Dysgonomonas</taxon>
        <taxon>environmental samples</taxon>
    </lineage>
</organism>
<reference evidence="2" key="1">
    <citation type="submission" date="2016-04" db="EMBL/GenBank/DDBJ databases">
        <authorList>
            <person name="Evans L.H."/>
            <person name="Alamgir A."/>
            <person name="Owens N."/>
            <person name="Weber N.D."/>
            <person name="Virtaneva K."/>
            <person name="Barbian K."/>
            <person name="Babar A."/>
            <person name="Rosenke K."/>
        </authorList>
    </citation>
    <scope>NUCLEOTIDE SEQUENCE</scope>
    <source>
        <strain evidence="2">86-1</strain>
    </source>
</reference>
<feature type="region of interest" description="Disordered" evidence="1">
    <location>
        <begin position="27"/>
        <end position="47"/>
    </location>
</feature>
<evidence type="ECO:0000313" key="2">
    <source>
        <dbReference type="EMBL" id="SBV91731.1"/>
    </source>
</evidence>
<dbReference type="AlphaFoldDB" id="A0A212IWW5"/>
<gene>
    <name evidence="2" type="ORF">KL86DYS1_10416</name>
</gene>
<name>A0A212IWW5_9BACT</name>
<proteinExistence type="predicted"/>